<feature type="domain" description="Bacterial bifunctional deaminase-reductase C-terminal" evidence="4">
    <location>
        <begin position="26"/>
        <end position="215"/>
    </location>
</feature>
<evidence type="ECO:0000256" key="1">
    <source>
        <dbReference type="ARBA" id="ARBA00005104"/>
    </source>
</evidence>
<comment type="caution">
    <text evidence="5">The sequence shown here is derived from an EMBL/GenBank/DDBJ whole genome shotgun (WGS) entry which is preliminary data.</text>
</comment>
<evidence type="ECO:0000256" key="3">
    <source>
        <dbReference type="ARBA" id="ARBA00023002"/>
    </source>
</evidence>
<sequence>MIFPSPGDDLDDDALVALYAPDRSRPDVRINFVTSLDGAVEINGFSAPLSGEADKRVFRVLRQHCDALLVGAGTVRNEGYHAVRLDAARRQWRAAQGLPTYPVLVIVSGSLDLDPGIHALAAAPVRPVILTHDAAPADRRAALTAVADVVSCGNAAIDLGVGLAELRTRGLAHVLSEGGPHLFGALTAAGLVDELCLTVSPQLAGAGAGRITAGPLAPAPVGMRPAHVLLADDSLITRYVRAD</sequence>
<evidence type="ECO:0000256" key="2">
    <source>
        <dbReference type="ARBA" id="ARBA00022857"/>
    </source>
</evidence>
<dbReference type="SUPFAM" id="SSF53597">
    <property type="entry name" value="Dihydrofolate reductase-like"/>
    <property type="match status" value="1"/>
</dbReference>
<dbReference type="EMBL" id="BAAALT010000277">
    <property type="protein sequence ID" value="GAA1833115.1"/>
    <property type="molecule type" value="Genomic_DNA"/>
</dbReference>
<evidence type="ECO:0000259" key="4">
    <source>
        <dbReference type="Pfam" id="PF01872"/>
    </source>
</evidence>
<dbReference type="Pfam" id="PF01872">
    <property type="entry name" value="RibD_C"/>
    <property type="match status" value="1"/>
</dbReference>
<organism evidence="5 6">
    <name type="scientific">Luedemannella flava</name>
    <dbReference type="NCBI Taxonomy" id="349316"/>
    <lineage>
        <taxon>Bacteria</taxon>
        <taxon>Bacillati</taxon>
        <taxon>Actinomycetota</taxon>
        <taxon>Actinomycetes</taxon>
        <taxon>Micromonosporales</taxon>
        <taxon>Micromonosporaceae</taxon>
        <taxon>Luedemannella</taxon>
    </lineage>
</organism>
<accession>A0ABP4Z141</accession>
<keyword evidence="6" id="KW-1185">Reference proteome</keyword>
<dbReference type="Gene3D" id="3.40.430.10">
    <property type="entry name" value="Dihydrofolate Reductase, subunit A"/>
    <property type="match status" value="1"/>
</dbReference>
<keyword evidence="3" id="KW-0560">Oxidoreductase</keyword>
<comment type="pathway">
    <text evidence="1">Cofactor biosynthesis; riboflavin biosynthesis.</text>
</comment>
<dbReference type="InterPro" id="IPR050765">
    <property type="entry name" value="Riboflavin_Biosynth_HTPR"/>
</dbReference>
<name>A0ABP4Z141_9ACTN</name>
<protein>
    <submittedName>
        <fullName evidence="5">Pyrimidine reductase family protein</fullName>
    </submittedName>
</protein>
<evidence type="ECO:0000313" key="6">
    <source>
        <dbReference type="Proteomes" id="UP001500218"/>
    </source>
</evidence>
<reference evidence="6" key="1">
    <citation type="journal article" date="2019" name="Int. J. Syst. Evol. Microbiol.">
        <title>The Global Catalogue of Microorganisms (GCM) 10K type strain sequencing project: providing services to taxonomists for standard genome sequencing and annotation.</title>
        <authorList>
            <consortium name="The Broad Institute Genomics Platform"/>
            <consortium name="The Broad Institute Genome Sequencing Center for Infectious Disease"/>
            <person name="Wu L."/>
            <person name="Ma J."/>
        </authorList>
    </citation>
    <scope>NUCLEOTIDE SEQUENCE [LARGE SCALE GENOMIC DNA]</scope>
    <source>
        <strain evidence="6">JCM 13250</strain>
    </source>
</reference>
<dbReference type="InterPro" id="IPR024072">
    <property type="entry name" value="DHFR-like_dom_sf"/>
</dbReference>
<dbReference type="InterPro" id="IPR002734">
    <property type="entry name" value="RibDG_C"/>
</dbReference>
<evidence type="ECO:0000313" key="5">
    <source>
        <dbReference type="EMBL" id="GAA1833115.1"/>
    </source>
</evidence>
<dbReference type="RefSeq" id="WP_344139480.1">
    <property type="nucleotide sequence ID" value="NZ_BAAALT010000277.1"/>
</dbReference>
<keyword evidence="2" id="KW-0521">NADP</keyword>
<dbReference type="PANTHER" id="PTHR38011:SF7">
    <property type="entry name" value="2,5-DIAMINO-6-RIBOSYLAMINO-4(3H)-PYRIMIDINONE 5'-PHOSPHATE REDUCTASE"/>
    <property type="match status" value="1"/>
</dbReference>
<dbReference type="PANTHER" id="PTHR38011">
    <property type="entry name" value="DIHYDROFOLATE REDUCTASE FAMILY PROTEIN (AFU_ORTHOLOGUE AFUA_8G06820)"/>
    <property type="match status" value="1"/>
</dbReference>
<dbReference type="Proteomes" id="UP001500218">
    <property type="component" value="Unassembled WGS sequence"/>
</dbReference>
<gene>
    <name evidence="5" type="ORF">GCM10009682_59390</name>
</gene>
<proteinExistence type="predicted"/>